<accession>A0ABS0ELM3</accession>
<reference evidence="1 2" key="1">
    <citation type="submission" date="2020-11" db="EMBL/GenBank/DDBJ databases">
        <title>Winogradskyella marina sp. nov., isolated from marine sediment.</title>
        <authorList>
            <person name="Bo J."/>
            <person name="Wang S."/>
            <person name="Song X."/>
            <person name="Du Z."/>
        </authorList>
    </citation>
    <scope>NUCLEOTIDE SEQUENCE [LARGE SCALE GENOMIC DNA]</scope>
    <source>
        <strain evidence="1 2">F6397</strain>
    </source>
</reference>
<name>A0ABS0ELM3_9FLAO</name>
<comment type="caution">
    <text evidence="1">The sequence shown here is derived from an EMBL/GenBank/DDBJ whole genome shotgun (WGS) entry which is preliminary data.</text>
</comment>
<evidence type="ECO:0008006" key="3">
    <source>
        <dbReference type="Google" id="ProtNLM"/>
    </source>
</evidence>
<protein>
    <recommendedName>
        <fullName evidence="3">Lipoprotein</fullName>
    </recommendedName>
</protein>
<dbReference type="RefSeq" id="WP_195871586.1">
    <property type="nucleotide sequence ID" value="NZ_JADOET010000008.1"/>
</dbReference>
<dbReference type="Proteomes" id="UP000611215">
    <property type="component" value="Unassembled WGS sequence"/>
</dbReference>
<keyword evidence="2" id="KW-1185">Reference proteome</keyword>
<dbReference type="EMBL" id="JADOET010000008">
    <property type="protein sequence ID" value="MBF8150315.1"/>
    <property type="molecule type" value="Genomic_DNA"/>
</dbReference>
<gene>
    <name evidence="1" type="ORF">ITJ86_10445</name>
</gene>
<sequence length="162" mass="18526">MKRYITLLVLILCSCNNVSNDKSIPHSEMDDLENNAESTLDIEKPNFTELHIIEEKLQDTYDLIYLSEKNSNFETTKLSSSIIIQNLNSLDHHGSPFITDLHQIGNTETVNDSISHIRFSYILKQGNSEQLDTLKAIIKKQNITIEGQTKTALKIDFENRDD</sequence>
<evidence type="ECO:0000313" key="2">
    <source>
        <dbReference type="Proteomes" id="UP000611215"/>
    </source>
</evidence>
<proteinExistence type="predicted"/>
<dbReference type="PROSITE" id="PS51257">
    <property type="entry name" value="PROKAR_LIPOPROTEIN"/>
    <property type="match status" value="1"/>
</dbReference>
<organism evidence="1 2">
    <name type="scientific">Winogradskyella marina</name>
    <dbReference type="NCBI Taxonomy" id="2785530"/>
    <lineage>
        <taxon>Bacteria</taxon>
        <taxon>Pseudomonadati</taxon>
        <taxon>Bacteroidota</taxon>
        <taxon>Flavobacteriia</taxon>
        <taxon>Flavobacteriales</taxon>
        <taxon>Flavobacteriaceae</taxon>
        <taxon>Winogradskyella</taxon>
    </lineage>
</organism>
<evidence type="ECO:0000313" key="1">
    <source>
        <dbReference type="EMBL" id="MBF8150315.1"/>
    </source>
</evidence>